<accession>A0A834SNS6</accession>
<evidence type="ECO:0000256" key="1">
    <source>
        <dbReference type="SAM" id="MobiDB-lite"/>
    </source>
</evidence>
<feature type="region of interest" description="Disordered" evidence="1">
    <location>
        <begin position="1"/>
        <end position="29"/>
    </location>
</feature>
<sequence>MKDLHVTDEGTNLGKRLTRKKSRDGEEEEDSMQVMKLIYKETLCQIAEYIQEIEFYCV</sequence>
<proteinExistence type="predicted"/>
<keyword evidence="3" id="KW-1185">Reference proteome</keyword>
<gene>
    <name evidence="2" type="ORF">G2W53_039102</name>
</gene>
<evidence type="ECO:0000313" key="3">
    <source>
        <dbReference type="Proteomes" id="UP000634136"/>
    </source>
</evidence>
<name>A0A834SNS6_9FABA</name>
<dbReference type="EMBL" id="JAAIUW010000012">
    <property type="protein sequence ID" value="KAF7806941.1"/>
    <property type="molecule type" value="Genomic_DNA"/>
</dbReference>
<organism evidence="2 3">
    <name type="scientific">Senna tora</name>
    <dbReference type="NCBI Taxonomy" id="362788"/>
    <lineage>
        <taxon>Eukaryota</taxon>
        <taxon>Viridiplantae</taxon>
        <taxon>Streptophyta</taxon>
        <taxon>Embryophyta</taxon>
        <taxon>Tracheophyta</taxon>
        <taxon>Spermatophyta</taxon>
        <taxon>Magnoliopsida</taxon>
        <taxon>eudicotyledons</taxon>
        <taxon>Gunneridae</taxon>
        <taxon>Pentapetalae</taxon>
        <taxon>rosids</taxon>
        <taxon>fabids</taxon>
        <taxon>Fabales</taxon>
        <taxon>Fabaceae</taxon>
        <taxon>Caesalpinioideae</taxon>
        <taxon>Cassia clade</taxon>
        <taxon>Senna</taxon>
    </lineage>
</organism>
<dbReference type="AlphaFoldDB" id="A0A834SNS6"/>
<comment type="caution">
    <text evidence="2">The sequence shown here is derived from an EMBL/GenBank/DDBJ whole genome shotgun (WGS) entry which is preliminary data.</text>
</comment>
<reference evidence="2" key="1">
    <citation type="submission" date="2020-09" db="EMBL/GenBank/DDBJ databases">
        <title>Genome-Enabled Discovery of Anthraquinone Biosynthesis in Senna tora.</title>
        <authorList>
            <person name="Kang S.-H."/>
            <person name="Pandey R.P."/>
            <person name="Lee C.-M."/>
            <person name="Sim J.-S."/>
            <person name="Jeong J.-T."/>
            <person name="Choi B.-S."/>
            <person name="Jung M."/>
            <person name="Ginzburg D."/>
            <person name="Zhao K."/>
            <person name="Won S.Y."/>
            <person name="Oh T.-J."/>
            <person name="Yu Y."/>
            <person name="Kim N.-H."/>
            <person name="Lee O.R."/>
            <person name="Lee T.-H."/>
            <person name="Bashyal P."/>
            <person name="Kim T.-S."/>
            <person name="Lee W.-H."/>
            <person name="Kawkins C."/>
            <person name="Kim C.-K."/>
            <person name="Kim J.S."/>
            <person name="Ahn B.O."/>
            <person name="Rhee S.Y."/>
            <person name="Sohng J.K."/>
        </authorList>
    </citation>
    <scope>NUCLEOTIDE SEQUENCE</scope>
    <source>
        <tissue evidence="2">Leaf</tissue>
    </source>
</reference>
<dbReference type="Proteomes" id="UP000634136">
    <property type="component" value="Unassembled WGS sequence"/>
</dbReference>
<protein>
    <submittedName>
        <fullName evidence="2">Uncharacterized protein</fullName>
    </submittedName>
</protein>
<evidence type="ECO:0000313" key="2">
    <source>
        <dbReference type="EMBL" id="KAF7806941.1"/>
    </source>
</evidence>